<feature type="region of interest" description="Disordered" evidence="3">
    <location>
        <begin position="25"/>
        <end position="71"/>
    </location>
</feature>
<dbReference type="Gene3D" id="2.30.30.40">
    <property type="entry name" value="SH3 Domains"/>
    <property type="match status" value="1"/>
</dbReference>
<evidence type="ECO:0000313" key="8">
    <source>
        <dbReference type="Proteomes" id="UP000253551"/>
    </source>
</evidence>
<keyword evidence="1 2" id="KW-0728">SH3 domain</keyword>
<keyword evidence="5" id="KW-0732">Signal</keyword>
<feature type="transmembrane region" description="Helical" evidence="4">
    <location>
        <begin position="139"/>
        <end position="160"/>
    </location>
</feature>
<keyword evidence="4" id="KW-1133">Transmembrane helix</keyword>
<dbReference type="EMBL" id="PJQM01000239">
    <property type="protein sequence ID" value="RCI06061.1"/>
    <property type="molecule type" value="Genomic_DNA"/>
</dbReference>
<feature type="chain" id="PRO_5016900207" description="SH3 domain-containing protein" evidence="5">
    <location>
        <begin position="19"/>
        <end position="313"/>
    </location>
</feature>
<feature type="compositionally biased region" description="Basic and acidic residues" evidence="3">
    <location>
        <begin position="25"/>
        <end position="42"/>
    </location>
</feature>
<dbReference type="SUPFAM" id="SSF50044">
    <property type="entry name" value="SH3-domain"/>
    <property type="match status" value="1"/>
</dbReference>
<accession>A0A367KV31</accession>
<gene>
    <name evidence="7" type="ORF">CU098_012606</name>
</gene>
<feature type="signal peptide" evidence="5">
    <location>
        <begin position="1"/>
        <end position="18"/>
    </location>
</feature>
<keyword evidence="4" id="KW-0812">Transmembrane</keyword>
<name>A0A367KV31_RHIST</name>
<sequence>MTISNLVFIAALAANVNALWMPEKRAESTTHTATKTEKEAATKKATSTSNKQETTHKATTHKASSAKGTNKSSVVASSSANAILTTIATTTATPTTTLVTSSASIHSSTEALPSSTATSVVGAAANNTSSSSSSSSGGLIGGIIAAIAVVILGAAAFLVARKKKKARQLAHKAIKSDPFTMGFGNHDPLPSKQQENNFPPSSAYESKMNISFPTPPTTVTSPTPNIPIIGKFVVVATFVPTLSDELDIEPGDQIDLLVEYDDGWCQGINVTRGNQKGVFPRHCIDFMTVQPPHRGAVADVERSKRVSSMYPLQ</sequence>
<feature type="domain" description="SH3" evidence="6">
    <location>
        <begin position="227"/>
        <end position="289"/>
    </location>
</feature>
<evidence type="ECO:0000256" key="1">
    <source>
        <dbReference type="ARBA" id="ARBA00022443"/>
    </source>
</evidence>
<evidence type="ECO:0000256" key="2">
    <source>
        <dbReference type="PROSITE-ProRule" id="PRU00192"/>
    </source>
</evidence>
<protein>
    <recommendedName>
        <fullName evidence="6">SH3 domain-containing protein</fullName>
    </recommendedName>
</protein>
<feature type="compositionally biased region" description="Polar residues" evidence="3">
    <location>
        <begin position="61"/>
        <end position="71"/>
    </location>
</feature>
<dbReference type="Pfam" id="PF14604">
    <property type="entry name" value="SH3_9"/>
    <property type="match status" value="1"/>
</dbReference>
<evidence type="ECO:0000256" key="5">
    <source>
        <dbReference type="SAM" id="SignalP"/>
    </source>
</evidence>
<comment type="caution">
    <text evidence="7">The sequence shown here is derived from an EMBL/GenBank/DDBJ whole genome shotgun (WGS) entry which is preliminary data.</text>
</comment>
<dbReference type="AlphaFoldDB" id="A0A367KV31"/>
<organism evidence="7 8">
    <name type="scientific">Rhizopus stolonifer</name>
    <name type="common">Rhizopus nigricans</name>
    <dbReference type="NCBI Taxonomy" id="4846"/>
    <lineage>
        <taxon>Eukaryota</taxon>
        <taxon>Fungi</taxon>
        <taxon>Fungi incertae sedis</taxon>
        <taxon>Mucoromycota</taxon>
        <taxon>Mucoromycotina</taxon>
        <taxon>Mucoromycetes</taxon>
        <taxon>Mucorales</taxon>
        <taxon>Mucorineae</taxon>
        <taxon>Rhizopodaceae</taxon>
        <taxon>Rhizopus</taxon>
    </lineage>
</organism>
<dbReference type="Proteomes" id="UP000253551">
    <property type="component" value="Unassembled WGS sequence"/>
</dbReference>
<dbReference type="PROSITE" id="PS50002">
    <property type="entry name" value="SH3"/>
    <property type="match status" value="1"/>
</dbReference>
<reference evidence="7 8" key="1">
    <citation type="journal article" date="2018" name="G3 (Bethesda)">
        <title>Phylogenetic and Phylogenomic Definition of Rhizopus Species.</title>
        <authorList>
            <person name="Gryganskyi A.P."/>
            <person name="Golan J."/>
            <person name="Dolatabadi S."/>
            <person name="Mondo S."/>
            <person name="Robb S."/>
            <person name="Idnurm A."/>
            <person name="Muszewska A."/>
            <person name="Steczkiewicz K."/>
            <person name="Masonjones S."/>
            <person name="Liao H.L."/>
            <person name="Gajdeczka M.T."/>
            <person name="Anike F."/>
            <person name="Vuek A."/>
            <person name="Anishchenko I.M."/>
            <person name="Voigt K."/>
            <person name="de Hoog G.S."/>
            <person name="Smith M.E."/>
            <person name="Heitman J."/>
            <person name="Vilgalys R."/>
            <person name="Stajich J.E."/>
        </authorList>
    </citation>
    <scope>NUCLEOTIDE SEQUENCE [LARGE SCALE GENOMIC DNA]</scope>
    <source>
        <strain evidence="7 8">LSU 92-RS-03</strain>
    </source>
</reference>
<dbReference type="SMART" id="SM00326">
    <property type="entry name" value="SH3"/>
    <property type="match status" value="1"/>
</dbReference>
<evidence type="ECO:0000259" key="6">
    <source>
        <dbReference type="PROSITE" id="PS50002"/>
    </source>
</evidence>
<dbReference type="OrthoDB" id="5340910at2759"/>
<dbReference type="InterPro" id="IPR036028">
    <property type="entry name" value="SH3-like_dom_sf"/>
</dbReference>
<evidence type="ECO:0000256" key="4">
    <source>
        <dbReference type="SAM" id="Phobius"/>
    </source>
</evidence>
<evidence type="ECO:0000256" key="3">
    <source>
        <dbReference type="SAM" id="MobiDB-lite"/>
    </source>
</evidence>
<evidence type="ECO:0000313" key="7">
    <source>
        <dbReference type="EMBL" id="RCI06061.1"/>
    </source>
</evidence>
<dbReference type="InterPro" id="IPR001452">
    <property type="entry name" value="SH3_domain"/>
</dbReference>
<proteinExistence type="predicted"/>
<keyword evidence="4" id="KW-0472">Membrane</keyword>
<keyword evidence="8" id="KW-1185">Reference proteome</keyword>